<feature type="domain" description="Heme haloperoxidase family profile" evidence="10">
    <location>
        <begin position="518"/>
        <end position="746"/>
    </location>
</feature>
<proteinExistence type="inferred from homology"/>
<evidence type="ECO:0000256" key="7">
    <source>
        <dbReference type="ARBA" id="ARBA00025795"/>
    </source>
</evidence>
<evidence type="ECO:0000313" key="11">
    <source>
        <dbReference type="EMBL" id="PPQ64888.1"/>
    </source>
</evidence>
<organism evidence="11 12">
    <name type="scientific">Gymnopilus dilepis</name>
    <dbReference type="NCBI Taxonomy" id="231916"/>
    <lineage>
        <taxon>Eukaryota</taxon>
        <taxon>Fungi</taxon>
        <taxon>Dikarya</taxon>
        <taxon>Basidiomycota</taxon>
        <taxon>Agaricomycotina</taxon>
        <taxon>Agaricomycetes</taxon>
        <taxon>Agaricomycetidae</taxon>
        <taxon>Agaricales</taxon>
        <taxon>Agaricineae</taxon>
        <taxon>Hymenogastraceae</taxon>
        <taxon>Gymnopilus</taxon>
    </lineage>
</organism>
<dbReference type="Gene3D" id="1.10.489.10">
    <property type="entry name" value="Chloroperoxidase-like"/>
    <property type="match status" value="2"/>
</dbReference>
<dbReference type="OrthoDB" id="2542103at2759"/>
<dbReference type="SUPFAM" id="SSF47571">
    <property type="entry name" value="Cloroperoxidase"/>
    <property type="match status" value="2"/>
</dbReference>
<evidence type="ECO:0000256" key="1">
    <source>
        <dbReference type="ARBA" id="ARBA00001970"/>
    </source>
</evidence>
<dbReference type="PANTHER" id="PTHR33577">
    <property type="entry name" value="STERIGMATOCYSTIN BIOSYNTHESIS PEROXIDASE STCC-RELATED"/>
    <property type="match status" value="1"/>
</dbReference>
<keyword evidence="9" id="KW-0472">Membrane</keyword>
<dbReference type="GO" id="GO:0046872">
    <property type="term" value="F:metal ion binding"/>
    <property type="evidence" value="ECO:0007669"/>
    <property type="project" value="UniProtKB-KW"/>
</dbReference>
<accession>A0A409VF54</accession>
<evidence type="ECO:0000256" key="4">
    <source>
        <dbReference type="ARBA" id="ARBA00022723"/>
    </source>
</evidence>
<gene>
    <name evidence="11" type="ORF">CVT26_002606</name>
</gene>
<dbReference type="InterPro" id="IPR036851">
    <property type="entry name" value="Chloroperoxidase-like_sf"/>
</dbReference>
<evidence type="ECO:0000256" key="3">
    <source>
        <dbReference type="ARBA" id="ARBA00022617"/>
    </source>
</evidence>
<keyword evidence="3" id="KW-0349">Heme</keyword>
<evidence type="ECO:0000259" key="10">
    <source>
        <dbReference type="PROSITE" id="PS51405"/>
    </source>
</evidence>
<dbReference type="PANTHER" id="PTHR33577:SF16">
    <property type="entry name" value="HEME HALOPEROXIDASE FAMILY PROFILE DOMAIN-CONTAINING PROTEIN"/>
    <property type="match status" value="1"/>
</dbReference>
<keyword evidence="5" id="KW-0560">Oxidoreductase</keyword>
<comment type="caution">
    <text evidence="11">The sequence shown here is derived from an EMBL/GenBank/DDBJ whole genome shotgun (WGS) entry which is preliminary data.</text>
</comment>
<dbReference type="Pfam" id="PF01328">
    <property type="entry name" value="Peroxidase_2"/>
    <property type="match status" value="2"/>
</dbReference>
<keyword evidence="6" id="KW-0408">Iron</keyword>
<reference evidence="11 12" key="1">
    <citation type="journal article" date="2018" name="Evol. Lett.">
        <title>Horizontal gene cluster transfer increased hallucinogenic mushroom diversity.</title>
        <authorList>
            <person name="Reynolds H.T."/>
            <person name="Vijayakumar V."/>
            <person name="Gluck-Thaler E."/>
            <person name="Korotkin H.B."/>
            <person name="Matheny P.B."/>
            <person name="Slot J.C."/>
        </authorList>
    </citation>
    <scope>NUCLEOTIDE SEQUENCE [LARGE SCALE GENOMIC DNA]</scope>
    <source>
        <strain evidence="11 12">SRW20</strain>
    </source>
</reference>
<evidence type="ECO:0000256" key="2">
    <source>
        <dbReference type="ARBA" id="ARBA00022559"/>
    </source>
</evidence>
<dbReference type="PROSITE" id="PS51405">
    <property type="entry name" value="HEME_HALOPEROXIDASE"/>
    <property type="match status" value="2"/>
</dbReference>
<dbReference type="EMBL" id="NHYE01005661">
    <property type="protein sequence ID" value="PPQ64888.1"/>
    <property type="molecule type" value="Genomic_DNA"/>
</dbReference>
<feature type="domain" description="Heme haloperoxidase family profile" evidence="10">
    <location>
        <begin position="79"/>
        <end position="307"/>
    </location>
</feature>
<evidence type="ECO:0000256" key="9">
    <source>
        <dbReference type="SAM" id="Phobius"/>
    </source>
</evidence>
<evidence type="ECO:0000313" key="12">
    <source>
        <dbReference type="Proteomes" id="UP000284706"/>
    </source>
</evidence>
<dbReference type="Proteomes" id="UP000284706">
    <property type="component" value="Unassembled WGS sequence"/>
</dbReference>
<name>A0A409VF54_9AGAR</name>
<evidence type="ECO:0000256" key="8">
    <source>
        <dbReference type="SAM" id="MobiDB-lite"/>
    </source>
</evidence>
<keyword evidence="9" id="KW-1133">Transmembrane helix</keyword>
<keyword evidence="9" id="KW-0812">Transmembrane</keyword>
<keyword evidence="12" id="KW-1185">Reference proteome</keyword>
<comment type="similarity">
    <text evidence="7">Belongs to the chloroperoxidase family.</text>
</comment>
<protein>
    <recommendedName>
        <fullName evidence="10">Heme haloperoxidase family profile domain-containing protein</fullName>
    </recommendedName>
</protein>
<feature type="transmembrane region" description="Helical" evidence="9">
    <location>
        <begin position="20"/>
        <end position="38"/>
    </location>
</feature>
<evidence type="ECO:0000256" key="5">
    <source>
        <dbReference type="ARBA" id="ARBA00023002"/>
    </source>
</evidence>
<keyword evidence="2" id="KW-0575">Peroxidase</keyword>
<keyword evidence="4" id="KW-0479">Metal-binding</keyword>
<feature type="region of interest" description="Disordered" evidence="8">
    <location>
        <begin position="493"/>
        <end position="513"/>
    </location>
</feature>
<dbReference type="GO" id="GO:0004601">
    <property type="term" value="F:peroxidase activity"/>
    <property type="evidence" value="ECO:0007669"/>
    <property type="project" value="UniProtKB-KW"/>
</dbReference>
<dbReference type="InterPro" id="IPR000028">
    <property type="entry name" value="Chloroperoxidase"/>
</dbReference>
<dbReference type="AlphaFoldDB" id="A0A409VF54"/>
<comment type="cofactor">
    <cofactor evidence="1">
        <name>heme b</name>
        <dbReference type="ChEBI" id="CHEBI:60344"/>
    </cofactor>
</comment>
<sequence>MDSITEVVSASTFKMFTSLAVYTLLALKVCTVGAFPAYESLAGLSREELDAAVSSTNFVPPPPPPGPLSDDSAKLVNDAAHPFKQQGPGDQRGPCPALNTLASHGYLPRNGVATPAQIVTAVQEGFNLENSFARFLTYSTFLVNGNPLTNLMSIGAETSATGPNPPKPATVSGLDTHNNCEGDTSMSRQDAFFGDNHSFKSFRFQNFINFSNKYGAGKYNYTVAAQLRKFLIQDSTQNNPQFSIVSPRLFTAFAESVFPVNFFIDGRDKSGQLDINTALHFFQNMTFPAGFFRRDGAISNAGQEFVTDLLPNFKPGFNAHGVNTFTVDPTSATLTQPCLRYTNFVNKNIKSLYPNPTGNLKEALKINLQYLFESTVAAGDNCTQGPPHNSGSVSDLCRLKAWKRAPRAEIANNLALVDKSRRQRTCCTTLFARMVNGEFTVTRRMKLYSSTSKMFSSLAVFTLLALKVCTVNAYPAYESLAGLPRDQLDAAVANTKFTPPPPPPGPLSDDSSKLVHDAAHPYQPLRHGDQRGPCPALNTLASHGYLPRNGVATPAQIVTAVQEGFNLENSFARFLTYSTFLVNGNPLTNLMSIGDATSLTGQNPPKPATVAGLDTHNNCEGDTSMTRNDAFFGDNHSFQEDRFQNLVKYSKKYGAGKYNYTVAAQLRKFLIQDSIQRNPQFTLVSPRLFTAFAESVFPINFFVDGRDKSGQLDLDTARSFFQNMTFPPNFHRRAGAVSNVGQDVVTDLMPNFKPGFNARGVNSFKVDPTSATLDQPCVRYTNFVNKNIKSLYPNPTGNLKQALKINLQYLYEATVASGDGCTQVFPYGH</sequence>
<dbReference type="InParanoid" id="A0A409VF54"/>
<evidence type="ECO:0000256" key="6">
    <source>
        <dbReference type="ARBA" id="ARBA00023004"/>
    </source>
</evidence>